<dbReference type="NCBIfam" id="TIGR04336">
    <property type="entry name" value="AmmeMemoSam_B"/>
    <property type="match status" value="1"/>
</dbReference>
<dbReference type="InterPro" id="IPR004183">
    <property type="entry name" value="Xdiol_dOase_suB"/>
</dbReference>
<accession>A0A0L6U017</accession>
<dbReference type="InterPro" id="IPR036071">
    <property type="entry name" value="AMMECR1_dom_sf"/>
</dbReference>
<dbReference type="Pfam" id="PF01871">
    <property type="entry name" value="AMMECR1"/>
    <property type="match status" value="1"/>
</dbReference>
<dbReference type="Pfam" id="PF02900">
    <property type="entry name" value="LigB"/>
    <property type="match status" value="1"/>
</dbReference>
<dbReference type="PANTHER" id="PTHR13016">
    <property type="entry name" value="AMMECR1 HOMOLOG"/>
    <property type="match status" value="1"/>
</dbReference>
<dbReference type="Gene3D" id="3.30.1490.150">
    <property type="entry name" value="Hypothetical protein ph0010, domain 2"/>
    <property type="match status" value="1"/>
</dbReference>
<proteinExistence type="predicted"/>
<keyword evidence="3" id="KW-1185">Reference proteome</keyword>
<dbReference type="InterPro" id="IPR023473">
    <property type="entry name" value="AMMECR1"/>
</dbReference>
<dbReference type="Proteomes" id="UP000036873">
    <property type="component" value="Unassembled WGS sequence"/>
</dbReference>
<gene>
    <name evidence="2" type="ORF">AKG39_09480</name>
</gene>
<protein>
    <recommendedName>
        <fullName evidence="1">AMMECR1 domain-containing protein</fullName>
    </recommendedName>
</protein>
<reference evidence="3" key="1">
    <citation type="submission" date="2015-07" db="EMBL/GenBank/DDBJ databases">
        <title>Draft genome sequence of Acetobacterium bakii DSM 8293, a potential psychrophilic chemical producer through syngas fermentation.</title>
        <authorList>
            <person name="Song Y."/>
            <person name="Hwang S."/>
            <person name="Cho B.-K."/>
        </authorList>
    </citation>
    <scope>NUCLEOTIDE SEQUENCE [LARGE SCALE GENOMIC DNA]</scope>
    <source>
        <strain evidence="3">DSM 8239</strain>
    </source>
</reference>
<dbReference type="GO" id="GO:0016702">
    <property type="term" value="F:oxidoreductase activity, acting on single donors with incorporation of molecular oxygen, incorporation of two atoms of oxygen"/>
    <property type="evidence" value="ECO:0007669"/>
    <property type="project" value="UniProtKB-ARBA"/>
</dbReference>
<dbReference type="NCBIfam" id="TIGR04335">
    <property type="entry name" value="AmmeMemoSam_A"/>
    <property type="match status" value="1"/>
</dbReference>
<dbReference type="Gene3D" id="3.40.830.10">
    <property type="entry name" value="LigB-like"/>
    <property type="match status" value="1"/>
</dbReference>
<dbReference type="SUPFAM" id="SSF53213">
    <property type="entry name" value="LigB-like"/>
    <property type="match status" value="1"/>
</dbReference>
<dbReference type="SUPFAM" id="SSF143447">
    <property type="entry name" value="AMMECR1-like"/>
    <property type="match status" value="1"/>
</dbReference>
<feature type="domain" description="AMMECR1" evidence="1">
    <location>
        <begin position="297"/>
        <end position="477"/>
    </location>
</feature>
<comment type="caution">
    <text evidence="2">The sequence shown here is derived from an EMBL/GenBank/DDBJ whole genome shotgun (WGS) entry which is preliminary data.</text>
</comment>
<dbReference type="GO" id="GO:0008198">
    <property type="term" value="F:ferrous iron binding"/>
    <property type="evidence" value="ECO:0007669"/>
    <property type="project" value="InterPro"/>
</dbReference>
<organism evidence="2 3">
    <name type="scientific">Acetobacterium bakii</name>
    <dbReference type="NCBI Taxonomy" id="52689"/>
    <lineage>
        <taxon>Bacteria</taxon>
        <taxon>Bacillati</taxon>
        <taxon>Bacillota</taxon>
        <taxon>Clostridia</taxon>
        <taxon>Eubacteriales</taxon>
        <taxon>Eubacteriaceae</taxon>
        <taxon>Acetobacterium</taxon>
    </lineage>
</organism>
<dbReference type="OrthoDB" id="159752at2"/>
<name>A0A0L6U017_9FIRM</name>
<dbReference type="STRING" id="52689.AKG39_09480"/>
<dbReference type="InterPro" id="IPR027623">
    <property type="entry name" value="AmmeMemoSam_A"/>
</dbReference>
<evidence type="ECO:0000313" key="2">
    <source>
        <dbReference type="EMBL" id="KNZ41844.1"/>
    </source>
</evidence>
<dbReference type="InterPro" id="IPR002733">
    <property type="entry name" value="AMMECR1_domain"/>
</dbReference>
<dbReference type="EMBL" id="LGYO01000022">
    <property type="protein sequence ID" value="KNZ41844.1"/>
    <property type="molecule type" value="Genomic_DNA"/>
</dbReference>
<dbReference type="RefSeq" id="WP_050740151.1">
    <property type="nucleotide sequence ID" value="NZ_LGYO01000022.1"/>
</dbReference>
<dbReference type="PANTHER" id="PTHR13016:SF0">
    <property type="entry name" value="AMME SYNDROME CANDIDATE GENE 1 PROTEIN"/>
    <property type="match status" value="1"/>
</dbReference>
<evidence type="ECO:0000259" key="1">
    <source>
        <dbReference type="PROSITE" id="PS51112"/>
    </source>
</evidence>
<dbReference type="Gene3D" id="3.30.700.20">
    <property type="entry name" value="Hypothetical protein ph0010, domain 1"/>
    <property type="match status" value="1"/>
</dbReference>
<sequence length="477" mass="53029">MYLKGIGIASHPPALIPEIGQGREDDAQKTTRGLRNLALKVAEIKPKTIVCITPHGNVFRDGVAVVYEPQMTGTMEKFGNESVFMAKECDMGLLDELNLAFARNQCHTIFLNESIAKEYEIELNLDHGVFVPLYFIDKYYRDYKIVHITIGELSLIELYEMGGAIREAIEAQGTDAMILVSADLSHCLKTEGPYEFNPMGALFDENIISGIEKKDYYSILTIPHQVYEPAGQCGLRPIVMGLGAVDGLETEAEVFSYEGPFGVGYLSAYISLVEGTVPSLTKRYEKDKIISYKERRSSEGPIAGLARATINSWVQRGRKLNFDNYKDQVDIDPEILTELQTKQAGVFVSLHKNGELRGCIGTTGPVTENIAQEIIRNAIEAAAYDPRFLPVEESELMDLEIKVDILGVPEQVTGLADLDVKKYGVIVEKDLHRGLLLPDLEGVNTPEEQVAIARSKAGIPEEETDIILSRFEVERHR</sequence>
<dbReference type="PROSITE" id="PS51112">
    <property type="entry name" value="AMMECR1"/>
    <property type="match status" value="1"/>
</dbReference>
<dbReference type="CDD" id="cd07951">
    <property type="entry name" value="ED_3B_N_AMMECR1"/>
    <property type="match status" value="1"/>
</dbReference>
<evidence type="ECO:0000313" key="3">
    <source>
        <dbReference type="Proteomes" id="UP000036873"/>
    </source>
</evidence>
<dbReference type="InterPro" id="IPR027485">
    <property type="entry name" value="AMMECR1_N"/>
</dbReference>
<dbReference type="AlphaFoldDB" id="A0A0L6U017"/>